<dbReference type="Pfam" id="PF02133">
    <property type="entry name" value="Transp_cyt_pur"/>
    <property type="match status" value="1"/>
</dbReference>
<feature type="transmembrane region" description="Helical" evidence="6">
    <location>
        <begin position="159"/>
        <end position="178"/>
    </location>
</feature>
<accession>A0ABS1NNH2</accession>
<feature type="transmembrane region" description="Helical" evidence="6">
    <location>
        <begin position="260"/>
        <end position="281"/>
    </location>
</feature>
<protein>
    <submittedName>
        <fullName evidence="7">Cytosine permease</fullName>
    </submittedName>
</protein>
<feature type="transmembrane region" description="Helical" evidence="6">
    <location>
        <begin position="55"/>
        <end position="78"/>
    </location>
</feature>
<feature type="transmembrane region" description="Helical" evidence="6">
    <location>
        <begin position="400"/>
        <end position="418"/>
    </location>
</feature>
<keyword evidence="3 6" id="KW-0812">Transmembrane</keyword>
<evidence type="ECO:0000256" key="1">
    <source>
        <dbReference type="ARBA" id="ARBA00004141"/>
    </source>
</evidence>
<name>A0ABS1NNH2_9ACTN</name>
<dbReference type="CDD" id="cd11484">
    <property type="entry name" value="SLC-NCS1sbd_CobB-like"/>
    <property type="match status" value="1"/>
</dbReference>
<feature type="transmembrane region" description="Helical" evidence="6">
    <location>
        <begin position="229"/>
        <end position="254"/>
    </location>
</feature>
<comment type="similarity">
    <text evidence="2">Belongs to the purine-cytosine permease (2.A.39) family.</text>
</comment>
<dbReference type="InterPro" id="IPR001248">
    <property type="entry name" value="Pur-cyt_permease"/>
</dbReference>
<comment type="caution">
    <text evidence="7">The sequence shown here is derived from an EMBL/GenBank/DDBJ whole genome shotgun (WGS) entry which is preliminary data.</text>
</comment>
<feature type="transmembrane region" description="Helical" evidence="6">
    <location>
        <begin position="310"/>
        <end position="329"/>
    </location>
</feature>
<keyword evidence="5 6" id="KW-0472">Membrane</keyword>
<evidence type="ECO:0000313" key="8">
    <source>
        <dbReference type="Proteomes" id="UP000634229"/>
    </source>
</evidence>
<keyword evidence="8" id="KW-1185">Reference proteome</keyword>
<comment type="subcellular location">
    <subcellularLocation>
        <location evidence="1">Membrane</location>
        <topology evidence="1">Multi-pass membrane protein</topology>
    </subcellularLocation>
</comment>
<dbReference type="PANTHER" id="PTHR30569">
    <property type="entry name" value="CYTOSINE TRANSPORTER CODB"/>
    <property type="match status" value="1"/>
</dbReference>
<dbReference type="PANTHER" id="PTHR30569:SF0">
    <property type="entry name" value="CYTOSINE PERMEASE"/>
    <property type="match status" value="1"/>
</dbReference>
<feature type="transmembrane region" description="Helical" evidence="6">
    <location>
        <begin position="134"/>
        <end position="152"/>
    </location>
</feature>
<feature type="transmembrane region" description="Helical" evidence="6">
    <location>
        <begin position="335"/>
        <end position="356"/>
    </location>
</feature>
<evidence type="ECO:0000256" key="6">
    <source>
        <dbReference type="SAM" id="Phobius"/>
    </source>
</evidence>
<dbReference type="InterPro" id="IPR030191">
    <property type="entry name" value="CodB"/>
</dbReference>
<feature type="transmembrane region" description="Helical" evidence="6">
    <location>
        <begin position="198"/>
        <end position="217"/>
    </location>
</feature>
<keyword evidence="4 6" id="KW-1133">Transmembrane helix</keyword>
<evidence type="ECO:0000256" key="2">
    <source>
        <dbReference type="ARBA" id="ARBA00008974"/>
    </source>
</evidence>
<dbReference type="EMBL" id="JAERRF010000029">
    <property type="protein sequence ID" value="MBL1101489.1"/>
    <property type="molecule type" value="Genomic_DNA"/>
</dbReference>
<reference evidence="7 8" key="1">
    <citation type="submission" date="2021-01" db="EMBL/GenBank/DDBJ databases">
        <title>WGS of actinomycetes isolated from Thailand.</title>
        <authorList>
            <person name="Thawai C."/>
        </authorList>
    </citation>
    <scope>NUCLEOTIDE SEQUENCE [LARGE SCALE GENOMIC DNA]</scope>
    <source>
        <strain evidence="7 8">CA1R205</strain>
    </source>
</reference>
<dbReference type="RefSeq" id="WP_201881102.1">
    <property type="nucleotide sequence ID" value="NZ_JAERRF010000029.1"/>
</dbReference>
<organism evidence="7 8">
    <name type="scientific">Streptomyces coffeae</name>
    <dbReference type="NCBI Taxonomy" id="621382"/>
    <lineage>
        <taxon>Bacteria</taxon>
        <taxon>Bacillati</taxon>
        <taxon>Actinomycetota</taxon>
        <taxon>Actinomycetes</taxon>
        <taxon>Kitasatosporales</taxon>
        <taxon>Streptomycetaceae</taxon>
        <taxon>Streptomyces</taxon>
    </lineage>
</organism>
<feature type="transmembrane region" description="Helical" evidence="6">
    <location>
        <begin position="90"/>
        <end position="114"/>
    </location>
</feature>
<sequence length="448" mass="46694">MSQAVGVDDHALGRIPEGERYAWFSVAVQRFGQMSALSQFLLGSTLGFGMKFWDAFWALTLGAVILEVVTIFIGVIGVREGMSTSMIARWTGFGQGGASLIGLVIAISLVGWFGIQSQISAQGLTQLVGGLPEWGWSLVFGLGVTAIVVFGFKSMAWTAYLTVPLFLTLVTWSVSSGLAGHSLGALVDSAAPGPHISLVQGTALVAGSFIIGAVVTPDMTRFNRTTADVVKQTVVGITLGEYAIGLAGVLLAHAVGTGDIIAIVTSSVGWVGVLVILFGTFKINDWNLYSAGLGVVNFTSTVFGRSVPRGVATLAVGVAGSLLAAGGVLSRFTDFLILLGVAFPPISGIMIAEYFVVRRWRTELDEGRAANRAPRTAPTWVPATVVIWLVSALVAKYATFGLGSVNALVLAFVLYVIAGKLHLVRGVGKTATEATTESALTPDPAAGV</sequence>
<evidence type="ECO:0000256" key="3">
    <source>
        <dbReference type="ARBA" id="ARBA00022692"/>
    </source>
</evidence>
<dbReference type="Proteomes" id="UP000634229">
    <property type="component" value="Unassembled WGS sequence"/>
</dbReference>
<proteinExistence type="inferred from homology"/>
<gene>
    <name evidence="7" type="ORF">JK363_33485</name>
</gene>
<evidence type="ECO:0000313" key="7">
    <source>
        <dbReference type="EMBL" id="MBL1101489.1"/>
    </source>
</evidence>
<evidence type="ECO:0000256" key="4">
    <source>
        <dbReference type="ARBA" id="ARBA00022989"/>
    </source>
</evidence>
<dbReference type="Gene3D" id="1.10.4160.10">
    <property type="entry name" value="Hydantoin permease"/>
    <property type="match status" value="1"/>
</dbReference>
<evidence type="ECO:0000256" key="5">
    <source>
        <dbReference type="ARBA" id="ARBA00023136"/>
    </source>
</evidence>